<dbReference type="InterPro" id="IPR006612">
    <property type="entry name" value="THAP_Znf"/>
</dbReference>
<dbReference type="Ensembl" id="ENSLLET00000023117.1">
    <property type="protein sequence ID" value="ENSLLEP00000022257.1"/>
    <property type="gene ID" value="ENSLLEG00000014141.1"/>
</dbReference>
<dbReference type="SUPFAM" id="SSF57716">
    <property type="entry name" value="Glucocorticoid receptor-like (DNA-binding domain)"/>
    <property type="match status" value="1"/>
</dbReference>
<dbReference type="SMART" id="SM00692">
    <property type="entry name" value="DM3"/>
    <property type="match status" value="1"/>
</dbReference>
<dbReference type="SMART" id="SM00980">
    <property type="entry name" value="THAP"/>
    <property type="match status" value="1"/>
</dbReference>
<keyword evidence="2 5" id="KW-0863">Zinc-finger</keyword>
<keyword evidence="3" id="KW-0862">Zinc</keyword>
<dbReference type="GO" id="GO:0008270">
    <property type="term" value="F:zinc ion binding"/>
    <property type="evidence" value="ECO:0007669"/>
    <property type="project" value="UniProtKB-KW"/>
</dbReference>
<protein>
    <recommendedName>
        <fullName evidence="7">THAP-type domain-containing protein</fullName>
    </recommendedName>
</protein>
<dbReference type="AlphaFoldDB" id="A0A8C5PGC6"/>
<evidence type="ECO:0000256" key="3">
    <source>
        <dbReference type="ARBA" id="ARBA00022833"/>
    </source>
</evidence>
<dbReference type="OrthoDB" id="5814287at2759"/>
<dbReference type="PROSITE" id="PS50950">
    <property type="entry name" value="ZF_THAP"/>
    <property type="match status" value="1"/>
</dbReference>
<evidence type="ECO:0000256" key="4">
    <source>
        <dbReference type="ARBA" id="ARBA00023125"/>
    </source>
</evidence>
<sequence length="806" mass="91876">MCVHEGGGARGCCRRFTFSGFSFVFCRLFITESQLSETPCTSHGPSVLPTQHHRLTMTKCIVKGCPNTTGRSSGIKLYGFPCSLAAIRLWLQQIGNNIRDVDAFAQRIMDSRKRWIFRICSAHFSPQCFIWDGKKVVLRGDAVPTIFPESRAEEESTGQLPAKRTRQDPQLKPTTQAWGATSEGVENKAHMEHCHPAQVMKIADTLTRVRMVDASTSTDSHGNRADKGVQWPEFEFNFNGEPWKVQLDHFYPCSSPAPDKTSKIYKPPCHTSSPQLWRTPANNTTRFNSKSHQYGSMATCTNEPPEEEVSESELARERKFVVFESCLDNLLYKATCRHGDGCTARIRKLEKHVSGTFLSVTGLCMRGHRSHLWDSQPSMGGVAAGDLLAAAALLLSGSSFQNLQELSVLMGLQQISLATYQSYQKRYVFPAIAQHWQQERARLSDALRDTQVTLAADRQSGIPGYRSKYCLYTFLDVATSRILDFQIEQDSERVAPAAMEARAFKNCLGRMQGDFEIKAIVTDRRPGIGRIMARRYSHIRHEYDVWHYARRVERRLVKASKRRSCSELGQWVPAIARHLWWCASTSRGDKDMLRERWQSLLLHVTDKHEWHGASLYHACAHKPLTLEQRILRPWLRTGSQSYSVLKDIVLSRQVSGDLPHMSRFCHTGETELYHRFTWKYRGKRKCLRKDAMEARMMLAALAHNANIHNRYAWVRYAWKRGLGTWTTNEVIQKHRKHWQLQERTTSDLLLPMVVDVLKICSGCCSQGWQTRAAVTTGGLSAEPQPVTRWTRYHQAASTENKPPVTL</sequence>
<dbReference type="PANTHER" id="PTHR31751">
    <property type="entry name" value="SI:CH211-108C17.2-RELATED-RELATED"/>
    <property type="match status" value="1"/>
</dbReference>
<evidence type="ECO:0000259" key="7">
    <source>
        <dbReference type="PROSITE" id="PS50950"/>
    </source>
</evidence>
<evidence type="ECO:0000313" key="9">
    <source>
        <dbReference type="Proteomes" id="UP000694569"/>
    </source>
</evidence>
<dbReference type="GeneTree" id="ENSGT00940000164945"/>
<accession>A0A8C5PGC6</accession>
<dbReference type="Proteomes" id="UP000694569">
    <property type="component" value="Unplaced"/>
</dbReference>
<dbReference type="GO" id="GO:0003677">
    <property type="term" value="F:DNA binding"/>
    <property type="evidence" value="ECO:0007669"/>
    <property type="project" value="UniProtKB-UniRule"/>
</dbReference>
<dbReference type="PANTHER" id="PTHR31751:SF42">
    <property type="entry name" value="PROTEIN CBG10204"/>
    <property type="match status" value="1"/>
</dbReference>
<evidence type="ECO:0000256" key="6">
    <source>
        <dbReference type="SAM" id="MobiDB-lite"/>
    </source>
</evidence>
<reference evidence="8" key="1">
    <citation type="submission" date="2025-08" db="UniProtKB">
        <authorList>
            <consortium name="Ensembl"/>
        </authorList>
    </citation>
    <scope>IDENTIFICATION</scope>
</reference>
<feature type="region of interest" description="Disordered" evidence="6">
    <location>
        <begin position="150"/>
        <end position="174"/>
    </location>
</feature>
<keyword evidence="1" id="KW-0479">Metal-binding</keyword>
<keyword evidence="4 5" id="KW-0238">DNA-binding</keyword>
<evidence type="ECO:0000313" key="8">
    <source>
        <dbReference type="Ensembl" id="ENSLLEP00000022257.1"/>
    </source>
</evidence>
<reference evidence="8" key="2">
    <citation type="submission" date="2025-09" db="UniProtKB">
        <authorList>
            <consortium name="Ensembl"/>
        </authorList>
    </citation>
    <scope>IDENTIFICATION</scope>
</reference>
<evidence type="ECO:0000256" key="5">
    <source>
        <dbReference type="PROSITE-ProRule" id="PRU00309"/>
    </source>
</evidence>
<proteinExistence type="predicted"/>
<evidence type="ECO:0000256" key="1">
    <source>
        <dbReference type="ARBA" id="ARBA00022723"/>
    </source>
</evidence>
<organism evidence="8 9">
    <name type="scientific">Leptobrachium leishanense</name>
    <name type="common">Leishan spiny toad</name>
    <dbReference type="NCBI Taxonomy" id="445787"/>
    <lineage>
        <taxon>Eukaryota</taxon>
        <taxon>Metazoa</taxon>
        <taxon>Chordata</taxon>
        <taxon>Craniata</taxon>
        <taxon>Vertebrata</taxon>
        <taxon>Euteleostomi</taxon>
        <taxon>Amphibia</taxon>
        <taxon>Batrachia</taxon>
        <taxon>Anura</taxon>
        <taxon>Pelobatoidea</taxon>
        <taxon>Megophryidae</taxon>
        <taxon>Leptobrachium</taxon>
    </lineage>
</organism>
<keyword evidence="9" id="KW-1185">Reference proteome</keyword>
<feature type="domain" description="THAP-type" evidence="7">
    <location>
        <begin position="57"/>
        <end position="147"/>
    </location>
</feature>
<name>A0A8C5PGC6_9ANUR</name>
<dbReference type="Pfam" id="PF05485">
    <property type="entry name" value="THAP"/>
    <property type="match status" value="1"/>
</dbReference>
<evidence type="ECO:0000256" key="2">
    <source>
        <dbReference type="ARBA" id="ARBA00022771"/>
    </source>
</evidence>